<keyword evidence="3" id="KW-1185">Reference proteome</keyword>
<evidence type="ECO:0000256" key="1">
    <source>
        <dbReference type="SAM" id="MobiDB-lite"/>
    </source>
</evidence>
<protein>
    <submittedName>
        <fullName evidence="2">Uncharacterized protein</fullName>
    </submittedName>
</protein>
<evidence type="ECO:0000313" key="2">
    <source>
        <dbReference type="EMBL" id="GMN23155.1"/>
    </source>
</evidence>
<dbReference type="AlphaFoldDB" id="A0AA88CM83"/>
<proteinExistence type="predicted"/>
<comment type="caution">
    <text evidence="2">The sequence shown here is derived from an EMBL/GenBank/DDBJ whole genome shotgun (WGS) entry which is preliminary data.</text>
</comment>
<dbReference type="Proteomes" id="UP001187192">
    <property type="component" value="Unassembled WGS sequence"/>
</dbReference>
<name>A0AA88CM83_FICCA</name>
<feature type="compositionally biased region" description="Pro residues" evidence="1">
    <location>
        <begin position="34"/>
        <end position="83"/>
    </location>
</feature>
<feature type="compositionally biased region" description="Gly residues" evidence="1">
    <location>
        <begin position="91"/>
        <end position="114"/>
    </location>
</feature>
<organism evidence="2 3">
    <name type="scientific">Ficus carica</name>
    <name type="common">Common fig</name>
    <dbReference type="NCBI Taxonomy" id="3494"/>
    <lineage>
        <taxon>Eukaryota</taxon>
        <taxon>Viridiplantae</taxon>
        <taxon>Streptophyta</taxon>
        <taxon>Embryophyta</taxon>
        <taxon>Tracheophyta</taxon>
        <taxon>Spermatophyta</taxon>
        <taxon>Magnoliopsida</taxon>
        <taxon>eudicotyledons</taxon>
        <taxon>Gunneridae</taxon>
        <taxon>Pentapetalae</taxon>
        <taxon>rosids</taxon>
        <taxon>fabids</taxon>
        <taxon>Rosales</taxon>
        <taxon>Moraceae</taxon>
        <taxon>Ficeae</taxon>
        <taxon>Ficus</taxon>
    </lineage>
</organism>
<feature type="region of interest" description="Disordered" evidence="1">
    <location>
        <begin position="27"/>
        <end position="137"/>
    </location>
</feature>
<gene>
    <name evidence="2" type="ORF">TIFTF001_040410</name>
</gene>
<sequence>MLLVYHTYHTPYLILPFPSQVFSIVGDGRWRPTSDPPSTPCPSPDPPRPGTPPPPPPPPPPVPPPPAPPSPGPPRCPPDGDPPTPDREGGYRGWGGGRGCRGWGGGPVGPGGVVAGVEGSPVIGHRSPVTTERDKIK</sequence>
<reference evidence="2" key="1">
    <citation type="submission" date="2023-07" db="EMBL/GenBank/DDBJ databases">
        <title>draft genome sequence of fig (Ficus carica).</title>
        <authorList>
            <person name="Takahashi T."/>
            <person name="Nishimura K."/>
        </authorList>
    </citation>
    <scope>NUCLEOTIDE SEQUENCE</scope>
</reference>
<dbReference type="EMBL" id="BTGU01001441">
    <property type="protein sequence ID" value="GMN23155.1"/>
    <property type="molecule type" value="Genomic_DNA"/>
</dbReference>
<accession>A0AA88CM83</accession>
<evidence type="ECO:0000313" key="3">
    <source>
        <dbReference type="Proteomes" id="UP001187192"/>
    </source>
</evidence>